<proteinExistence type="predicted"/>
<evidence type="ECO:0000313" key="3">
    <source>
        <dbReference type="Proteomes" id="UP001254608"/>
    </source>
</evidence>
<organism evidence="2 3">
    <name type="scientific">Banduia mediterranea</name>
    <dbReference type="NCBI Taxonomy" id="3075609"/>
    <lineage>
        <taxon>Bacteria</taxon>
        <taxon>Pseudomonadati</taxon>
        <taxon>Pseudomonadota</taxon>
        <taxon>Gammaproteobacteria</taxon>
        <taxon>Nevskiales</taxon>
        <taxon>Algiphilaceae</taxon>
        <taxon>Banduia</taxon>
    </lineage>
</organism>
<dbReference type="RefSeq" id="WP_311366325.1">
    <property type="nucleotide sequence ID" value="NZ_JAVRIC010000029.1"/>
</dbReference>
<keyword evidence="3" id="KW-1185">Reference proteome</keyword>
<keyword evidence="1" id="KW-1133">Transmembrane helix</keyword>
<dbReference type="Proteomes" id="UP001254608">
    <property type="component" value="Unassembled WGS sequence"/>
</dbReference>
<gene>
    <name evidence="2" type="ORF">RM530_16335</name>
</gene>
<dbReference type="EMBL" id="JAVRIC010000029">
    <property type="protein sequence ID" value="MDT0498914.1"/>
    <property type="molecule type" value="Genomic_DNA"/>
</dbReference>
<evidence type="ECO:0000256" key="1">
    <source>
        <dbReference type="SAM" id="Phobius"/>
    </source>
</evidence>
<protein>
    <recommendedName>
        <fullName evidence="4">Cobalt transport protein</fullName>
    </recommendedName>
</protein>
<feature type="transmembrane region" description="Helical" evidence="1">
    <location>
        <begin position="197"/>
        <end position="213"/>
    </location>
</feature>
<feature type="transmembrane region" description="Helical" evidence="1">
    <location>
        <begin position="99"/>
        <end position="123"/>
    </location>
</feature>
<evidence type="ECO:0000313" key="2">
    <source>
        <dbReference type="EMBL" id="MDT0498914.1"/>
    </source>
</evidence>
<keyword evidence="1" id="KW-0812">Transmembrane</keyword>
<comment type="caution">
    <text evidence="2">The sequence shown here is derived from an EMBL/GenBank/DDBJ whole genome shotgun (WGS) entry which is preliminary data.</text>
</comment>
<name>A0ABU2WMS3_9GAMM</name>
<feature type="transmembrane region" description="Helical" evidence="1">
    <location>
        <begin position="54"/>
        <end position="78"/>
    </location>
</feature>
<evidence type="ECO:0008006" key="4">
    <source>
        <dbReference type="Google" id="ProtNLM"/>
    </source>
</evidence>
<accession>A0ABU2WMS3</accession>
<reference evidence="2 3" key="1">
    <citation type="submission" date="2023-09" db="EMBL/GenBank/DDBJ databases">
        <authorList>
            <person name="Rey-Velasco X."/>
        </authorList>
    </citation>
    <scope>NUCLEOTIDE SEQUENCE [LARGE SCALE GENOMIC DNA]</scope>
    <source>
        <strain evidence="2 3">W345</strain>
    </source>
</reference>
<sequence>MYPAVRIACLLAFAALLPILPIAALALAAASLLLTHACLGRASLLRYGRGLMRLRYLFLAILILYVGLTPGTPLWSVLPGISVEGLSEGARRALVLADLLAAVFWLTQVTPMPALAGGLLWLLRPLRLIGVDDRRLGLRLALALEYVTEAGQLIDSVRRESRRGLIDAAAAAILRAEELSHSEHGDVTVPMLPAPPVWQWLAPMLLVALFFVWPR</sequence>
<keyword evidence="1" id="KW-0472">Membrane</keyword>